<accession>A0AAV5VZN8</accession>
<feature type="non-terminal residue" evidence="1">
    <location>
        <position position="1"/>
    </location>
</feature>
<organism evidence="1 2">
    <name type="scientific">Pristionchus fissidentatus</name>
    <dbReference type="NCBI Taxonomy" id="1538716"/>
    <lineage>
        <taxon>Eukaryota</taxon>
        <taxon>Metazoa</taxon>
        <taxon>Ecdysozoa</taxon>
        <taxon>Nematoda</taxon>
        <taxon>Chromadorea</taxon>
        <taxon>Rhabditida</taxon>
        <taxon>Rhabditina</taxon>
        <taxon>Diplogasteromorpha</taxon>
        <taxon>Diplogasteroidea</taxon>
        <taxon>Neodiplogasteridae</taxon>
        <taxon>Pristionchus</taxon>
    </lineage>
</organism>
<dbReference type="AlphaFoldDB" id="A0AAV5VZN8"/>
<name>A0AAV5VZN8_9BILA</name>
<proteinExistence type="predicted"/>
<evidence type="ECO:0000313" key="1">
    <source>
        <dbReference type="EMBL" id="GMT23169.1"/>
    </source>
</evidence>
<feature type="non-terminal residue" evidence="1">
    <location>
        <position position="83"/>
    </location>
</feature>
<protein>
    <submittedName>
        <fullName evidence="1">Uncharacterized protein</fullName>
    </submittedName>
</protein>
<dbReference type="Proteomes" id="UP001432322">
    <property type="component" value="Unassembled WGS sequence"/>
</dbReference>
<reference evidence="1" key="1">
    <citation type="submission" date="2023-10" db="EMBL/GenBank/DDBJ databases">
        <title>Genome assembly of Pristionchus species.</title>
        <authorList>
            <person name="Yoshida K."/>
            <person name="Sommer R.J."/>
        </authorList>
    </citation>
    <scope>NUCLEOTIDE SEQUENCE</scope>
    <source>
        <strain evidence="1">RS5133</strain>
    </source>
</reference>
<dbReference type="EMBL" id="BTSY01000004">
    <property type="protein sequence ID" value="GMT23169.1"/>
    <property type="molecule type" value="Genomic_DNA"/>
</dbReference>
<gene>
    <name evidence="1" type="ORF">PFISCL1PPCAC_14466</name>
</gene>
<keyword evidence="2" id="KW-1185">Reference proteome</keyword>
<sequence length="83" mass="9492">SGPQFLPKEAVARFSSDTPSNIVFMRMLMDAVSLQSEQVRILRTNSNNGFISLWNYLKNKFNHLLKRRAAANHNFVRPTIDGL</sequence>
<comment type="caution">
    <text evidence="1">The sequence shown here is derived from an EMBL/GenBank/DDBJ whole genome shotgun (WGS) entry which is preliminary data.</text>
</comment>
<evidence type="ECO:0000313" key="2">
    <source>
        <dbReference type="Proteomes" id="UP001432322"/>
    </source>
</evidence>